<keyword evidence="5" id="KW-0805">Transcription regulation</keyword>
<evidence type="ECO:0000256" key="2">
    <source>
        <dbReference type="ARBA" id="ARBA00022741"/>
    </source>
</evidence>
<dbReference type="InterPro" id="IPR004143">
    <property type="entry name" value="BPL_LPL_catalytic"/>
</dbReference>
<dbReference type="PROSITE" id="PS51733">
    <property type="entry name" value="BPL_LPL_CATALYTIC"/>
    <property type="match status" value="1"/>
</dbReference>
<dbReference type="Gene3D" id="1.10.10.10">
    <property type="entry name" value="Winged helix-like DNA-binding domain superfamily/Winged helix DNA-binding domain"/>
    <property type="match status" value="1"/>
</dbReference>
<dbReference type="Pfam" id="PF03099">
    <property type="entry name" value="BPL_LplA_LipB"/>
    <property type="match status" value="1"/>
</dbReference>
<name>A0A0R1V4F7_9LACO</name>
<feature type="binding site" evidence="5">
    <location>
        <position position="113"/>
    </location>
    <ligand>
        <name>biotin</name>
        <dbReference type="ChEBI" id="CHEBI:57586"/>
    </ligand>
</feature>
<feature type="DNA-binding region" description="H-T-H motif" evidence="5">
    <location>
        <begin position="19"/>
        <end position="38"/>
    </location>
</feature>
<dbReference type="InterPro" id="IPR036388">
    <property type="entry name" value="WH-like_DNA-bd_sf"/>
</dbReference>
<evidence type="ECO:0000256" key="3">
    <source>
        <dbReference type="ARBA" id="ARBA00022840"/>
    </source>
</evidence>
<comment type="caution">
    <text evidence="7">The sequence shown here is derived from an EMBL/GenBank/DDBJ whole genome shotgun (WGS) entry which is preliminary data.</text>
</comment>
<organism evidence="7 8">
    <name type="scientific">Limosilactobacillus gastricus DSM 16045</name>
    <dbReference type="NCBI Taxonomy" id="1423749"/>
    <lineage>
        <taxon>Bacteria</taxon>
        <taxon>Bacillati</taxon>
        <taxon>Bacillota</taxon>
        <taxon>Bacilli</taxon>
        <taxon>Lactobacillales</taxon>
        <taxon>Lactobacillaceae</taxon>
        <taxon>Limosilactobacillus</taxon>
    </lineage>
</organism>
<dbReference type="EC" id="6.3.4.15" evidence="5"/>
<dbReference type="InterPro" id="IPR036390">
    <property type="entry name" value="WH_DNA-bd_sf"/>
</dbReference>
<dbReference type="GO" id="GO:0016740">
    <property type="term" value="F:transferase activity"/>
    <property type="evidence" value="ECO:0007669"/>
    <property type="project" value="UniProtKB-ARBA"/>
</dbReference>
<dbReference type="InterPro" id="IPR030855">
    <property type="entry name" value="Bifunct_BirA"/>
</dbReference>
<dbReference type="GO" id="GO:0005737">
    <property type="term" value="C:cytoplasm"/>
    <property type="evidence" value="ECO:0007669"/>
    <property type="project" value="TreeGrafter"/>
</dbReference>
<dbReference type="NCBIfam" id="TIGR00121">
    <property type="entry name" value="birA_ligase"/>
    <property type="match status" value="1"/>
</dbReference>
<dbReference type="SUPFAM" id="SSF55681">
    <property type="entry name" value="Class II aaRS and biotin synthetases"/>
    <property type="match status" value="1"/>
</dbReference>
<dbReference type="EMBL" id="AZFN01000033">
    <property type="protein sequence ID" value="KRM00464.1"/>
    <property type="molecule type" value="Genomic_DNA"/>
</dbReference>
<keyword evidence="5" id="KW-0678">Repressor</keyword>
<dbReference type="AlphaFoldDB" id="A0A0R1V4F7"/>
<dbReference type="GO" id="GO:0004077">
    <property type="term" value="F:biotin--[biotin carboxyl-carrier protein] ligase activity"/>
    <property type="evidence" value="ECO:0007669"/>
    <property type="project" value="UniProtKB-UniRule"/>
</dbReference>
<dbReference type="GO" id="GO:0006355">
    <property type="term" value="P:regulation of DNA-templated transcription"/>
    <property type="evidence" value="ECO:0007669"/>
    <property type="project" value="UniProtKB-UniRule"/>
</dbReference>
<dbReference type="InterPro" id="IPR004408">
    <property type="entry name" value="Biotin_CoA_COase_ligase"/>
</dbReference>
<dbReference type="InterPro" id="IPR008988">
    <property type="entry name" value="Transcriptional_repressor_C"/>
</dbReference>
<dbReference type="PANTHER" id="PTHR12835">
    <property type="entry name" value="BIOTIN PROTEIN LIGASE"/>
    <property type="match status" value="1"/>
</dbReference>
<keyword evidence="5" id="KW-0238">DNA-binding</keyword>
<comment type="caution">
    <text evidence="5">Lacks conserved residue(s) required for the propagation of feature annotation.</text>
</comment>
<dbReference type="InterPro" id="IPR003142">
    <property type="entry name" value="BPL_C"/>
</dbReference>
<keyword evidence="2 5" id="KW-0547">Nucleotide-binding</keyword>
<evidence type="ECO:0000313" key="7">
    <source>
        <dbReference type="EMBL" id="KRM00464.1"/>
    </source>
</evidence>
<sequence length="320" mass="35162">MLKDDLLAVLINHPTWHNGTDLAGQLGVTRAGVSKAIQQLKTVGYQIEADHAKGYRFLGTTHLNQQLIQNQMANPGGWRLEVWDEITSTQDRAKELIANEPSDDLVAVIANYQTAGHGRLGRTFYSPAQTGVYFSIVIPNQPIKQIAKAGLLTTSVAVVLAEELEKLIPEVKLQVKWVNDLYLNQRKVAGILTEAVLDIDNPHRGSIIVGIGINLSTADFPDGIDDQVASLKAADFDRNRFLANFLSRFEQLNATYGDGRYLPAYRQRQLLLGRQVSLACGSEQVTGLVQGIDDQGALVLKLADQSLRTFDSGDVTKVSW</sequence>
<reference evidence="7 8" key="1">
    <citation type="journal article" date="2015" name="Genome Announc.">
        <title>Expanding the biotechnology potential of lactobacilli through comparative genomics of 213 strains and associated genera.</title>
        <authorList>
            <person name="Sun Z."/>
            <person name="Harris H.M."/>
            <person name="McCann A."/>
            <person name="Guo C."/>
            <person name="Argimon S."/>
            <person name="Zhang W."/>
            <person name="Yang X."/>
            <person name="Jeffery I.B."/>
            <person name="Cooney J.C."/>
            <person name="Kagawa T.F."/>
            <person name="Liu W."/>
            <person name="Song Y."/>
            <person name="Salvetti E."/>
            <person name="Wrobel A."/>
            <person name="Rasinkangas P."/>
            <person name="Parkhill J."/>
            <person name="Rea M.C."/>
            <person name="O'Sullivan O."/>
            <person name="Ritari J."/>
            <person name="Douillard F.P."/>
            <person name="Paul Ross R."/>
            <person name="Yang R."/>
            <person name="Briner A.E."/>
            <person name="Felis G.E."/>
            <person name="de Vos W.M."/>
            <person name="Barrangou R."/>
            <person name="Klaenhammer T.R."/>
            <person name="Caufield P.W."/>
            <person name="Cui Y."/>
            <person name="Zhang H."/>
            <person name="O'Toole P.W."/>
        </authorList>
    </citation>
    <scope>NUCLEOTIDE SEQUENCE [LARGE SCALE GENOMIC DNA]</scope>
    <source>
        <strain evidence="7 8">DSM 16045</strain>
    </source>
</reference>
<dbReference type="GO" id="GO:0005524">
    <property type="term" value="F:ATP binding"/>
    <property type="evidence" value="ECO:0007669"/>
    <property type="project" value="UniProtKB-UniRule"/>
</dbReference>
<dbReference type="PANTHER" id="PTHR12835:SF5">
    <property type="entry name" value="BIOTIN--PROTEIN LIGASE"/>
    <property type="match status" value="1"/>
</dbReference>
<dbReference type="Pfam" id="PF08279">
    <property type="entry name" value="HTH_11"/>
    <property type="match status" value="1"/>
</dbReference>
<comment type="catalytic activity">
    <reaction evidence="5">
        <text>biotin + L-lysyl-[protein] + ATP = N(6)-biotinyl-L-lysyl-[protein] + AMP + diphosphate + H(+)</text>
        <dbReference type="Rhea" id="RHEA:11756"/>
        <dbReference type="Rhea" id="RHEA-COMP:9752"/>
        <dbReference type="Rhea" id="RHEA-COMP:10505"/>
        <dbReference type="ChEBI" id="CHEBI:15378"/>
        <dbReference type="ChEBI" id="CHEBI:29969"/>
        <dbReference type="ChEBI" id="CHEBI:30616"/>
        <dbReference type="ChEBI" id="CHEBI:33019"/>
        <dbReference type="ChEBI" id="CHEBI:57586"/>
        <dbReference type="ChEBI" id="CHEBI:83144"/>
        <dbReference type="ChEBI" id="CHEBI:456215"/>
        <dbReference type="EC" id="6.3.4.15"/>
    </reaction>
</comment>
<protein>
    <recommendedName>
        <fullName evidence="5">Bifunctional ligase/repressor BirA</fullName>
    </recommendedName>
    <alternativeName>
        <fullName evidence="5">Biotin--[acetyl-CoA-carboxylase] ligase</fullName>
        <ecNumber evidence="5">6.3.4.15</ecNumber>
    </alternativeName>
    <alternativeName>
        <fullName evidence="5">Biotin--protein ligase</fullName>
    </alternativeName>
    <alternativeName>
        <fullName evidence="5">Biotin-[acetyl-CoA carboxylase] synthetase</fullName>
    </alternativeName>
</protein>
<keyword evidence="8" id="KW-1185">Reference proteome</keyword>
<dbReference type="SUPFAM" id="SSF46785">
    <property type="entry name" value="Winged helix' DNA-binding domain"/>
    <property type="match status" value="1"/>
</dbReference>
<dbReference type="GO" id="GO:0009249">
    <property type="term" value="P:protein lipoylation"/>
    <property type="evidence" value="ECO:0007669"/>
    <property type="project" value="UniProtKB-ARBA"/>
</dbReference>
<dbReference type="InterPro" id="IPR045864">
    <property type="entry name" value="aa-tRNA-synth_II/BPL/LPL"/>
</dbReference>
<keyword evidence="5" id="KW-0804">Transcription</keyword>
<evidence type="ECO:0000313" key="8">
    <source>
        <dbReference type="Proteomes" id="UP000051739"/>
    </source>
</evidence>
<proteinExistence type="inferred from homology"/>
<keyword evidence="4 5" id="KW-0092">Biotin</keyword>
<evidence type="ECO:0000259" key="6">
    <source>
        <dbReference type="PROSITE" id="PS51733"/>
    </source>
</evidence>
<evidence type="ECO:0000256" key="1">
    <source>
        <dbReference type="ARBA" id="ARBA00022598"/>
    </source>
</evidence>
<dbReference type="HAMAP" id="MF_00978">
    <property type="entry name" value="Bifunct_BirA"/>
    <property type="match status" value="1"/>
</dbReference>
<feature type="binding site" evidence="5">
    <location>
        <position position="187"/>
    </location>
    <ligand>
        <name>biotin</name>
        <dbReference type="ChEBI" id="CHEBI:57586"/>
    </ligand>
</feature>
<dbReference type="RefSeq" id="WP_056937988.1">
    <property type="nucleotide sequence ID" value="NZ_AZFN01000033.1"/>
</dbReference>
<evidence type="ECO:0000256" key="4">
    <source>
        <dbReference type="ARBA" id="ARBA00023267"/>
    </source>
</evidence>
<comment type="similarity">
    <text evidence="5">Belongs to the biotin--protein ligase family.</text>
</comment>
<dbReference type="Gene3D" id="2.30.30.100">
    <property type="match status" value="1"/>
</dbReference>
<comment type="function">
    <text evidence="5">Acts both as a biotin--[acetyl-CoA-carboxylase] ligase and a repressor.</text>
</comment>
<dbReference type="CDD" id="cd16442">
    <property type="entry name" value="BPL"/>
    <property type="match status" value="1"/>
</dbReference>
<evidence type="ECO:0000256" key="5">
    <source>
        <dbReference type="HAMAP-Rule" id="MF_00978"/>
    </source>
</evidence>
<dbReference type="PATRIC" id="fig|1423749.3.peg.1239"/>
<gene>
    <name evidence="5" type="primary">birA</name>
    <name evidence="7" type="ORF">FC60_GL001212</name>
</gene>
<accession>A0A0R1V4F7</accession>
<dbReference type="Pfam" id="PF02237">
    <property type="entry name" value="BPL_C"/>
    <property type="match status" value="1"/>
</dbReference>
<dbReference type="Gene3D" id="3.30.930.10">
    <property type="entry name" value="Bira Bifunctional Protein, Domain 2"/>
    <property type="match status" value="1"/>
</dbReference>
<dbReference type="GO" id="GO:0003677">
    <property type="term" value="F:DNA binding"/>
    <property type="evidence" value="ECO:0007669"/>
    <property type="project" value="UniProtKB-UniRule"/>
</dbReference>
<keyword evidence="1 5" id="KW-0436">Ligase</keyword>
<keyword evidence="3 5" id="KW-0067">ATP-binding</keyword>
<dbReference type="SUPFAM" id="SSF50037">
    <property type="entry name" value="C-terminal domain of transcriptional repressors"/>
    <property type="match status" value="1"/>
</dbReference>
<dbReference type="Proteomes" id="UP000051739">
    <property type="component" value="Unassembled WGS sequence"/>
</dbReference>
<feature type="domain" description="BPL/LPL catalytic" evidence="6">
    <location>
        <begin position="72"/>
        <end position="257"/>
    </location>
</feature>
<dbReference type="InterPro" id="IPR013196">
    <property type="entry name" value="HTH_11"/>
</dbReference>